<keyword evidence="2" id="KW-1133">Transmembrane helix</keyword>
<dbReference type="VEuPathDB" id="FungiDB:VP01_1409g1"/>
<dbReference type="AlphaFoldDB" id="A0A0L6VMP6"/>
<dbReference type="STRING" id="27349.A0A0L6VMP6"/>
<accession>A0A0L6VMP6</accession>
<sequence length="436" mass="48507">MGVPLDPYTVKLISITQTYFAGYNVRSCTVGLDHLSSQRIQKVRSRIYKAPRSLIKVLYYCNRYYTLANLLVVLYGFNAQMTTAECDRFYKWEPGLASFTTIFAEAILVVRTYALWGKNKYILAILLTGLTIECVVLFFAVTRFQAVPTRDPTDPNSRGACIAGGGPGGHDWSMVKAAEPLSCRDSPRLTHWQSFVAFPQAYWVSPIVMDTLMLALTSIRALQYRNKGVNSGVFNTFVKDGIVTLLCRGLRGKLVSVTRLGILKRNGAINTVFYSLPSPALQAINSPMSLLVSFMTSIMCSHIVLSLRGEEKASMEAVSKDWQVNTFLKKKQEQKSGATATQEKNGSNNDFNEEGIYRNGINMHPFSISAPSAHHHPSDTYSASEDMSSSGLIPSHDFVNSTYDGVQVDIEHGRNYDEEKSMMNDSQSKLEILNTS</sequence>
<organism evidence="3 4">
    <name type="scientific">Puccinia sorghi</name>
    <dbReference type="NCBI Taxonomy" id="27349"/>
    <lineage>
        <taxon>Eukaryota</taxon>
        <taxon>Fungi</taxon>
        <taxon>Dikarya</taxon>
        <taxon>Basidiomycota</taxon>
        <taxon>Pucciniomycotina</taxon>
        <taxon>Pucciniomycetes</taxon>
        <taxon>Pucciniales</taxon>
        <taxon>Pucciniaceae</taxon>
        <taxon>Puccinia</taxon>
    </lineage>
</organism>
<reference evidence="3 4" key="1">
    <citation type="submission" date="2015-08" db="EMBL/GenBank/DDBJ databases">
        <title>Next Generation Sequencing and Analysis of the Genome of Puccinia sorghi L Schw, the Causal Agent of Maize Common Rust.</title>
        <authorList>
            <person name="Rochi L."/>
            <person name="Burguener G."/>
            <person name="Darino M."/>
            <person name="Turjanski A."/>
            <person name="Kreff E."/>
            <person name="Dieguez M.J."/>
            <person name="Sacco F."/>
        </authorList>
    </citation>
    <scope>NUCLEOTIDE SEQUENCE [LARGE SCALE GENOMIC DNA]</scope>
    <source>
        <strain evidence="3 4">RO10H11247</strain>
    </source>
</reference>
<evidence type="ECO:0000313" key="4">
    <source>
        <dbReference type="Proteomes" id="UP000037035"/>
    </source>
</evidence>
<name>A0A0L6VMP6_9BASI</name>
<dbReference type="EMBL" id="LAVV01004554">
    <property type="protein sequence ID" value="KNZ61375.1"/>
    <property type="molecule type" value="Genomic_DNA"/>
</dbReference>
<feature type="region of interest" description="Disordered" evidence="1">
    <location>
        <begin position="333"/>
        <end position="355"/>
    </location>
</feature>
<protein>
    <submittedName>
        <fullName evidence="3">Uncharacterized protein</fullName>
    </submittedName>
</protein>
<evidence type="ECO:0000313" key="3">
    <source>
        <dbReference type="EMBL" id="KNZ61375.1"/>
    </source>
</evidence>
<proteinExistence type="predicted"/>
<keyword evidence="2" id="KW-0812">Transmembrane</keyword>
<feature type="transmembrane region" description="Helical" evidence="2">
    <location>
        <begin position="121"/>
        <end position="141"/>
    </location>
</feature>
<evidence type="ECO:0000256" key="1">
    <source>
        <dbReference type="SAM" id="MobiDB-lite"/>
    </source>
</evidence>
<feature type="compositionally biased region" description="Polar residues" evidence="1">
    <location>
        <begin position="335"/>
        <end position="350"/>
    </location>
</feature>
<feature type="region of interest" description="Disordered" evidence="1">
    <location>
        <begin position="368"/>
        <end position="395"/>
    </location>
</feature>
<gene>
    <name evidence="3" type="ORF">VP01_1409g1</name>
</gene>
<comment type="caution">
    <text evidence="3">The sequence shown here is derived from an EMBL/GenBank/DDBJ whole genome shotgun (WGS) entry which is preliminary data.</text>
</comment>
<feature type="compositionally biased region" description="Polar residues" evidence="1">
    <location>
        <begin position="379"/>
        <end position="395"/>
    </location>
</feature>
<feature type="transmembrane region" description="Helical" evidence="2">
    <location>
        <begin position="57"/>
        <end position="76"/>
    </location>
</feature>
<dbReference type="OrthoDB" id="3353364at2759"/>
<feature type="transmembrane region" description="Helical" evidence="2">
    <location>
        <begin position="96"/>
        <end position="114"/>
    </location>
</feature>
<dbReference type="Proteomes" id="UP000037035">
    <property type="component" value="Unassembled WGS sequence"/>
</dbReference>
<keyword evidence="4" id="KW-1185">Reference proteome</keyword>
<evidence type="ECO:0000256" key="2">
    <source>
        <dbReference type="SAM" id="Phobius"/>
    </source>
</evidence>
<keyword evidence="2" id="KW-0472">Membrane</keyword>